<keyword evidence="2 6" id="KW-0227">DNA damage</keyword>
<dbReference type="GO" id="GO:0006281">
    <property type="term" value="P:DNA repair"/>
    <property type="evidence" value="ECO:0007669"/>
    <property type="project" value="UniProtKB-UniRule"/>
</dbReference>
<evidence type="ECO:0000313" key="8">
    <source>
        <dbReference type="EMBL" id="VEJ35698.1"/>
    </source>
</evidence>
<dbReference type="Proteomes" id="UP000269544">
    <property type="component" value="Chromosome"/>
</dbReference>
<keyword evidence="8" id="KW-0067">ATP-binding</keyword>
<dbReference type="Pfam" id="PF07499">
    <property type="entry name" value="RuvA_C"/>
    <property type="match status" value="1"/>
</dbReference>
<dbReference type="GO" id="GO:0005737">
    <property type="term" value="C:cytoplasm"/>
    <property type="evidence" value="ECO:0007669"/>
    <property type="project" value="UniProtKB-SubCell"/>
</dbReference>
<dbReference type="GO" id="GO:0009379">
    <property type="term" value="C:Holliday junction helicase complex"/>
    <property type="evidence" value="ECO:0007669"/>
    <property type="project" value="InterPro"/>
</dbReference>
<keyword evidence="3 6" id="KW-0238">DNA-binding</keyword>
<dbReference type="KEGG" id="piv:NCTC13079_00860"/>
<dbReference type="SUPFAM" id="SSF46929">
    <property type="entry name" value="DNA helicase RuvA subunit, C-terminal domain"/>
    <property type="match status" value="1"/>
</dbReference>
<keyword evidence="8" id="KW-0378">Hydrolase</keyword>
<reference evidence="8 9" key="1">
    <citation type="submission" date="2018-12" db="EMBL/GenBank/DDBJ databases">
        <authorList>
            <consortium name="Pathogen Informatics"/>
        </authorList>
    </citation>
    <scope>NUCLEOTIDE SEQUENCE [LARGE SCALE GENOMIC DNA]</scope>
    <source>
        <strain evidence="8 9">NCTC13079</strain>
    </source>
</reference>
<comment type="similarity">
    <text evidence="6">Belongs to the RuvA family.</text>
</comment>
<dbReference type="GO" id="GO:0006310">
    <property type="term" value="P:DNA recombination"/>
    <property type="evidence" value="ECO:0007669"/>
    <property type="project" value="UniProtKB-UniRule"/>
</dbReference>
<feature type="domain" description="Helix-hairpin-helix DNA-binding motif class 1" evidence="7">
    <location>
        <begin position="107"/>
        <end position="126"/>
    </location>
</feature>
<dbReference type="RefSeq" id="WP_126465459.1">
    <property type="nucleotide sequence ID" value="NZ_LR134523.1"/>
</dbReference>
<dbReference type="Gene3D" id="1.10.8.10">
    <property type="entry name" value="DNA helicase RuvA subunit, C-terminal domain"/>
    <property type="match status" value="1"/>
</dbReference>
<dbReference type="OrthoDB" id="5293449at2"/>
<dbReference type="SUPFAM" id="SSF47781">
    <property type="entry name" value="RuvA domain 2-like"/>
    <property type="match status" value="1"/>
</dbReference>
<keyword evidence="1 6" id="KW-0963">Cytoplasm</keyword>
<dbReference type="GO" id="GO:0016787">
    <property type="term" value="F:hydrolase activity"/>
    <property type="evidence" value="ECO:0007669"/>
    <property type="project" value="UniProtKB-KW"/>
</dbReference>
<dbReference type="GO" id="GO:0048476">
    <property type="term" value="C:Holliday junction resolvase complex"/>
    <property type="evidence" value="ECO:0007669"/>
    <property type="project" value="UniProtKB-UniRule"/>
</dbReference>
<feature type="region of interest" description="Domain III" evidence="6">
    <location>
        <begin position="147"/>
        <end position="196"/>
    </location>
</feature>
<protein>
    <recommendedName>
        <fullName evidence="6">Holliday junction branch migration complex subunit RuvA</fullName>
    </recommendedName>
</protein>
<dbReference type="HAMAP" id="MF_00031">
    <property type="entry name" value="DNA_HJ_migration_RuvA"/>
    <property type="match status" value="1"/>
</dbReference>
<dbReference type="EMBL" id="LR134523">
    <property type="protein sequence ID" value="VEJ35698.1"/>
    <property type="molecule type" value="Genomic_DNA"/>
</dbReference>
<organism evidence="8 9">
    <name type="scientific">Aedoeadaptatus ivorii</name>
    <dbReference type="NCBI Taxonomy" id="54006"/>
    <lineage>
        <taxon>Bacteria</taxon>
        <taxon>Bacillati</taxon>
        <taxon>Bacillota</taxon>
        <taxon>Tissierellia</taxon>
        <taxon>Tissierellales</taxon>
        <taxon>Peptoniphilaceae</taxon>
        <taxon>Aedoeadaptatus</taxon>
    </lineage>
</organism>
<dbReference type="InterPro" id="IPR036267">
    <property type="entry name" value="RuvA_C_sf"/>
</dbReference>
<evidence type="ECO:0000256" key="3">
    <source>
        <dbReference type="ARBA" id="ARBA00023125"/>
    </source>
</evidence>
<dbReference type="Pfam" id="PF01330">
    <property type="entry name" value="RuvA_N"/>
    <property type="match status" value="1"/>
</dbReference>
<dbReference type="AlphaFoldDB" id="A0A448V1S0"/>
<dbReference type="Pfam" id="PF14520">
    <property type="entry name" value="HHH_5"/>
    <property type="match status" value="1"/>
</dbReference>
<dbReference type="InterPro" id="IPR003583">
    <property type="entry name" value="Hlx-hairpin-Hlx_DNA-bd_motif"/>
</dbReference>
<evidence type="ECO:0000256" key="4">
    <source>
        <dbReference type="ARBA" id="ARBA00023172"/>
    </source>
</evidence>
<comment type="subunit">
    <text evidence="6">Homotetramer. Forms an RuvA(8)-RuvB(12)-Holliday junction (HJ) complex. HJ DNA is sandwiched between 2 RuvA tetramers; dsDNA enters through RuvA and exits via RuvB. An RuvB hexamer assembles on each DNA strand where it exits the tetramer. Each RuvB hexamer is contacted by two RuvA subunits (via domain III) on 2 adjacent RuvB subunits; this complex drives branch migration. In the full resolvosome a probable DNA-RuvA(4)-RuvB(12)-RuvC(2) complex forms which resolves the HJ.</text>
</comment>
<evidence type="ECO:0000313" key="9">
    <source>
        <dbReference type="Proteomes" id="UP000269544"/>
    </source>
</evidence>
<comment type="caution">
    <text evidence="6">Lacks conserved residue(s) required for the propagation of feature annotation.</text>
</comment>
<dbReference type="SUPFAM" id="SSF50249">
    <property type="entry name" value="Nucleic acid-binding proteins"/>
    <property type="match status" value="1"/>
</dbReference>
<evidence type="ECO:0000256" key="5">
    <source>
        <dbReference type="ARBA" id="ARBA00023204"/>
    </source>
</evidence>
<gene>
    <name evidence="6 8" type="primary">ruvA</name>
    <name evidence="8" type="ORF">NCTC13079_00860</name>
</gene>
<keyword evidence="5 6" id="KW-0234">DNA repair</keyword>
<dbReference type="InterPro" id="IPR000085">
    <property type="entry name" value="RuvA"/>
</dbReference>
<keyword evidence="8" id="KW-0547">Nucleotide-binding</keyword>
<name>A0A448V1S0_9FIRM</name>
<comment type="domain">
    <text evidence="6">Has three domains with a flexible linker between the domains II and III and assumes an 'L' shape. Domain III is highly mobile and contacts RuvB.</text>
</comment>
<dbReference type="InterPro" id="IPR012340">
    <property type="entry name" value="NA-bd_OB-fold"/>
</dbReference>
<proteinExistence type="inferred from homology"/>
<dbReference type="GO" id="GO:0005524">
    <property type="term" value="F:ATP binding"/>
    <property type="evidence" value="ECO:0007669"/>
    <property type="project" value="InterPro"/>
</dbReference>
<keyword evidence="4 6" id="KW-0233">DNA recombination</keyword>
<keyword evidence="8" id="KW-0347">Helicase</keyword>
<sequence>MIDRILGKVVERGGDYVVLSTGGLAFRVSVSTASLQEIGSGEEQMLYTYLQVREDALQLYGFKNREERELFLLLIGVTGIGPKVAMGVLSSMEDDTLISAIQGEDVTLLTKAQGIGKKTAERIILELKDKVGGFAPTENAKPIQKRSASDPRSEALEALLGLGYTEKEATYGISSAEGDDMESILKQALKALYRQG</sequence>
<dbReference type="NCBIfam" id="TIGR00084">
    <property type="entry name" value="ruvA"/>
    <property type="match status" value="1"/>
</dbReference>
<comment type="function">
    <text evidence="6">The RuvA-RuvB-RuvC complex processes Holliday junction (HJ) DNA during genetic recombination and DNA repair, while the RuvA-RuvB complex plays an important role in the rescue of blocked DNA replication forks via replication fork reversal (RFR). RuvA specifically binds to HJ cruciform DNA, conferring on it an open structure. The RuvB hexamer acts as an ATP-dependent pump, pulling dsDNA into and through the RuvAB complex. HJ branch migration allows RuvC to scan DNA until it finds its consensus sequence, where it cleaves and resolves the cruciform DNA.</text>
</comment>
<dbReference type="InterPro" id="IPR013849">
    <property type="entry name" value="DNA_helicase_Holl-junc_RuvA_I"/>
</dbReference>
<evidence type="ECO:0000259" key="7">
    <source>
        <dbReference type="SMART" id="SM00278"/>
    </source>
</evidence>
<dbReference type="CDD" id="cd14332">
    <property type="entry name" value="UBA_RuvA_C"/>
    <property type="match status" value="1"/>
</dbReference>
<evidence type="ECO:0000256" key="1">
    <source>
        <dbReference type="ARBA" id="ARBA00022490"/>
    </source>
</evidence>
<dbReference type="GO" id="GO:0009378">
    <property type="term" value="F:four-way junction helicase activity"/>
    <property type="evidence" value="ECO:0007669"/>
    <property type="project" value="InterPro"/>
</dbReference>
<evidence type="ECO:0000256" key="2">
    <source>
        <dbReference type="ARBA" id="ARBA00022763"/>
    </source>
</evidence>
<comment type="subcellular location">
    <subcellularLocation>
        <location evidence="6">Cytoplasm</location>
    </subcellularLocation>
</comment>
<dbReference type="InterPro" id="IPR011114">
    <property type="entry name" value="RuvA_C"/>
</dbReference>
<feature type="domain" description="Helix-hairpin-helix DNA-binding motif class 1" evidence="7">
    <location>
        <begin position="72"/>
        <end position="91"/>
    </location>
</feature>
<dbReference type="SMART" id="SM00278">
    <property type="entry name" value="HhH1"/>
    <property type="match status" value="2"/>
</dbReference>
<keyword evidence="9" id="KW-1185">Reference proteome</keyword>
<dbReference type="Gene3D" id="1.10.150.20">
    <property type="entry name" value="5' to 3' exonuclease, C-terminal subdomain"/>
    <property type="match status" value="1"/>
</dbReference>
<accession>A0A448V1S0</accession>
<evidence type="ECO:0000256" key="6">
    <source>
        <dbReference type="HAMAP-Rule" id="MF_00031"/>
    </source>
</evidence>
<dbReference type="GO" id="GO:0000400">
    <property type="term" value="F:four-way junction DNA binding"/>
    <property type="evidence" value="ECO:0007669"/>
    <property type="project" value="UniProtKB-UniRule"/>
</dbReference>
<dbReference type="InterPro" id="IPR010994">
    <property type="entry name" value="RuvA_2-like"/>
</dbReference>
<dbReference type="Gene3D" id="2.40.50.140">
    <property type="entry name" value="Nucleic acid-binding proteins"/>
    <property type="match status" value="1"/>
</dbReference>